<dbReference type="EMBL" id="CP049740">
    <property type="protein sequence ID" value="QII82693.1"/>
    <property type="molecule type" value="Genomic_DNA"/>
</dbReference>
<dbReference type="PANTHER" id="PTHR30619">
    <property type="entry name" value="DNA INTERNALIZATION/COMPETENCE PROTEIN COMEC/REC2"/>
    <property type="match status" value="1"/>
</dbReference>
<feature type="transmembrane region" description="Helical" evidence="6">
    <location>
        <begin position="249"/>
        <end position="272"/>
    </location>
</feature>
<dbReference type="NCBIfam" id="TIGR00361">
    <property type="entry name" value="ComEC_Rec2"/>
    <property type="match status" value="1"/>
</dbReference>
<feature type="transmembrane region" description="Helical" evidence="6">
    <location>
        <begin position="471"/>
        <end position="488"/>
    </location>
</feature>
<feature type="transmembrane region" description="Helical" evidence="6">
    <location>
        <begin position="20"/>
        <end position="37"/>
    </location>
</feature>
<dbReference type="NCBIfam" id="TIGR00360">
    <property type="entry name" value="ComEC_N-term"/>
    <property type="match status" value="1"/>
</dbReference>
<feature type="transmembrane region" description="Helical" evidence="6">
    <location>
        <begin position="402"/>
        <end position="429"/>
    </location>
</feature>
<protein>
    <submittedName>
        <fullName evidence="8">DNA internalization-related competence protein ComEC/Rec2</fullName>
    </submittedName>
</protein>
<keyword evidence="3 6" id="KW-0812">Transmembrane</keyword>
<dbReference type="Pfam" id="PF00753">
    <property type="entry name" value="Lactamase_B"/>
    <property type="match status" value="1"/>
</dbReference>
<dbReference type="InterPro" id="IPR001279">
    <property type="entry name" value="Metallo-B-lactamas"/>
</dbReference>
<dbReference type="GO" id="GO:0030420">
    <property type="term" value="P:establishment of competence for transformation"/>
    <property type="evidence" value="ECO:0007669"/>
    <property type="project" value="InterPro"/>
</dbReference>
<dbReference type="InterPro" id="IPR036866">
    <property type="entry name" value="RibonucZ/Hydroxyglut_hydro"/>
</dbReference>
<evidence type="ECO:0000256" key="1">
    <source>
        <dbReference type="ARBA" id="ARBA00004651"/>
    </source>
</evidence>
<dbReference type="CDD" id="cd07731">
    <property type="entry name" value="ComA-like_MBL-fold"/>
    <property type="match status" value="1"/>
</dbReference>
<evidence type="ECO:0000256" key="6">
    <source>
        <dbReference type="SAM" id="Phobius"/>
    </source>
</evidence>
<accession>A0A6G7KBP8</accession>
<dbReference type="GO" id="GO:0005886">
    <property type="term" value="C:plasma membrane"/>
    <property type="evidence" value="ECO:0007669"/>
    <property type="project" value="UniProtKB-SubCell"/>
</dbReference>
<keyword evidence="9" id="KW-1185">Reference proteome</keyword>
<dbReference type="PANTHER" id="PTHR30619:SF1">
    <property type="entry name" value="RECOMBINATION PROTEIN 2"/>
    <property type="match status" value="1"/>
</dbReference>
<dbReference type="AlphaFoldDB" id="A0A6G7KBP8"/>
<evidence type="ECO:0000313" key="9">
    <source>
        <dbReference type="Proteomes" id="UP000501451"/>
    </source>
</evidence>
<dbReference type="InterPro" id="IPR004477">
    <property type="entry name" value="ComEC_N"/>
</dbReference>
<dbReference type="KEGG" id="jar:G7057_09765"/>
<gene>
    <name evidence="8" type="ORF">G7057_09765</name>
</gene>
<keyword evidence="2" id="KW-1003">Cell membrane</keyword>
<name>A0A6G7KBP8_9LACT</name>
<dbReference type="Pfam" id="PF03772">
    <property type="entry name" value="Competence"/>
    <property type="match status" value="1"/>
</dbReference>
<feature type="transmembrane region" description="Helical" evidence="6">
    <location>
        <begin position="284"/>
        <end position="307"/>
    </location>
</feature>
<evidence type="ECO:0000256" key="3">
    <source>
        <dbReference type="ARBA" id="ARBA00022692"/>
    </source>
</evidence>
<dbReference type="Proteomes" id="UP000501451">
    <property type="component" value="Chromosome"/>
</dbReference>
<evidence type="ECO:0000313" key="8">
    <source>
        <dbReference type="EMBL" id="QII82693.1"/>
    </source>
</evidence>
<feature type="transmembrane region" description="Helical" evidence="6">
    <location>
        <begin position="372"/>
        <end position="395"/>
    </location>
</feature>
<dbReference type="SUPFAM" id="SSF56281">
    <property type="entry name" value="Metallo-hydrolase/oxidoreductase"/>
    <property type="match status" value="1"/>
</dbReference>
<proteinExistence type="predicted"/>
<dbReference type="InterPro" id="IPR035681">
    <property type="entry name" value="ComA-like_MBL"/>
</dbReference>
<evidence type="ECO:0000259" key="7">
    <source>
        <dbReference type="SMART" id="SM00849"/>
    </source>
</evidence>
<comment type="subcellular location">
    <subcellularLocation>
        <location evidence="1">Cell membrane</location>
        <topology evidence="1">Multi-pass membrane protein</topology>
    </subcellularLocation>
</comment>
<dbReference type="SMART" id="SM00849">
    <property type="entry name" value="Lactamase_B"/>
    <property type="match status" value="1"/>
</dbReference>
<dbReference type="Gene3D" id="3.60.15.10">
    <property type="entry name" value="Ribonuclease Z/Hydroxyacylglutathione hydrolase-like"/>
    <property type="match status" value="1"/>
</dbReference>
<evidence type="ECO:0000256" key="4">
    <source>
        <dbReference type="ARBA" id="ARBA00022989"/>
    </source>
</evidence>
<evidence type="ECO:0000256" key="2">
    <source>
        <dbReference type="ARBA" id="ARBA00022475"/>
    </source>
</evidence>
<dbReference type="InterPro" id="IPR004797">
    <property type="entry name" value="Competence_ComEC/Rec2"/>
</dbReference>
<feature type="transmembrane region" description="Helical" evidence="6">
    <location>
        <begin position="500"/>
        <end position="516"/>
    </location>
</feature>
<dbReference type="RefSeq" id="WP_166163352.1">
    <property type="nucleotide sequence ID" value="NZ_CP049740.1"/>
</dbReference>
<sequence length="784" mass="89097">MAITTAVKQFKERFKIIKGYYSFFALFSINLILLILLPENGYVWGLFCFLLLRLISFKEPAFLIVALVIATVTLGVTIWHVKDNHTQLDEAMTSGTFYLNPESYKVDGNLLSGTVELQLADKNECLAFYYQIPSEEEKKQWESLTYPISFSASMQLKEPSVARNAHQFNYKTYLFRRKIHWTASLSEFQQIAKDERIATVFSRLRLNIIHAVKHKLADGKTTDYLLAILFNVTDDIDSQAMADYQKIGVIHLFSISGMHIHFLIQLLRYVLLRLGISRETTVPILLLSILFYGLVVGYGVGIFRAIVTNGLLLIAQILRKDFQPLDAFAWTLLLAIWINPYVVFSLAFQLSYSLSAVLYVLSKRLNDHSIRLLNDLFLSFLMTTVSFLFLSYHYFEVSWIGLFVNIVFSFIFSVCFFPLFWLITLLISVNVPITFYQLLITALDRAIEAVERVTHFLASYNGFSVVTGRPYHVFYFLVAIAILVFLIAKERQQLVSNSTILLLATMLIFYVSPYLTHYGQLIMLDVGQGDAFLLISPFYRSCVLIDTGGKLSFGRDEKWQERTNQTSHAKQLTASIKAQGVRKLDALILTHSDIDHIGNLVFLSEQLAIDHIYYADGMAKDAYFLSLLEEIDKSITRSELKAGDNIQLNGFNFHVLAPYGQGKGENNDSLVLFSRIGGLDWLFTGDLEKEGETVLLNTYPNLNVDVLKVGHHGSKTSTTDAFINQLSPQLAFVSVGENNHYGHPHADVIDRLTKKEISVFRTDRDGAVHFSYTSDKKGIKIMVQ</sequence>
<feature type="transmembrane region" description="Helical" evidence="6">
    <location>
        <begin position="328"/>
        <end position="352"/>
    </location>
</feature>
<keyword evidence="5 6" id="KW-0472">Membrane</keyword>
<organism evidence="8 9">
    <name type="scientific">Jeotgalibaca arthritidis</name>
    <dbReference type="NCBI Taxonomy" id="1868794"/>
    <lineage>
        <taxon>Bacteria</taxon>
        <taxon>Bacillati</taxon>
        <taxon>Bacillota</taxon>
        <taxon>Bacilli</taxon>
        <taxon>Lactobacillales</taxon>
        <taxon>Carnobacteriaceae</taxon>
        <taxon>Jeotgalibaca</taxon>
    </lineage>
</organism>
<feature type="domain" description="Metallo-beta-lactamase" evidence="7">
    <location>
        <begin position="528"/>
        <end position="737"/>
    </location>
</feature>
<evidence type="ECO:0000256" key="5">
    <source>
        <dbReference type="ARBA" id="ARBA00023136"/>
    </source>
</evidence>
<feature type="transmembrane region" description="Helical" evidence="6">
    <location>
        <begin position="61"/>
        <end position="81"/>
    </location>
</feature>
<reference evidence="8 9" key="1">
    <citation type="journal article" date="2017" name="Int. J. Syst. Evol. Microbiol.">
        <title>Jeotgalibaca porci sp. nov. and Jeotgalibaca arthritidis sp. nov., isolated from pigs, and emended description of the genus Jeotgalibaca.</title>
        <authorList>
            <person name="Zamora L."/>
            <person name="Perez-Sancho M."/>
            <person name="Dominguez L."/>
            <person name="Fernandez-Garayzabal J.F."/>
            <person name="Vela A.I."/>
        </authorList>
    </citation>
    <scope>NUCLEOTIDE SEQUENCE [LARGE SCALE GENOMIC DNA]</scope>
    <source>
        <strain evidence="8 9">CECT 9157</strain>
    </source>
</reference>
<keyword evidence="4 6" id="KW-1133">Transmembrane helix</keyword>
<dbReference type="InterPro" id="IPR052159">
    <property type="entry name" value="Competence_DNA_uptake"/>
</dbReference>